<dbReference type="SMART" id="SM00386">
    <property type="entry name" value="HAT"/>
    <property type="match status" value="8"/>
</dbReference>
<comment type="similarity">
    <text evidence="6">Belongs to the PRP39 family.</text>
</comment>
<dbReference type="PANTHER" id="PTHR17204:SF5">
    <property type="entry name" value="PRE-MRNA-PROCESSING FACTOR 39"/>
    <property type="match status" value="1"/>
</dbReference>
<evidence type="ECO:0008006" key="10">
    <source>
        <dbReference type="Google" id="ProtNLM"/>
    </source>
</evidence>
<dbReference type="Gene3D" id="1.25.40.10">
    <property type="entry name" value="Tetratricopeptide repeat domain"/>
    <property type="match status" value="2"/>
</dbReference>
<feature type="region of interest" description="Disordered" evidence="7">
    <location>
        <begin position="38"/>
        <end position="80"/>
    </location>
</feature>
<sequence>MDPTVEATTAALASTSTSSPSSHDAVAAFETSTTALVEPMLTDDAQDNANGKVDDQSTADIPIAEPPTTTPSGAPMPTTADPTLIEAWDRYWAIVQATPTDFDAWEELLRLVDRQDGGFGPEAPPANISNVRVIYDAFLGRFPLCFGYWKKYSDLVFLSIGVDSAIEVFERGVKSIPNSVDLWVQYCSFVMEQKPNDRAATEQLFERGSKCVGMDFMPHVFWDKYIEFLEEKSETTKAVQLLEHIIKIPMHQYARYFEKYSQLVASRPLNELIPEERLAAYKNQLGAGQESKEGEEDAPQETSQTEEQLEAQIRQLIMESATQVYTNTAMETNKRWPFEAEIKRPYFHVKPMDMPQLSNWRRYLDFEETEGDVQRIRILYERCLVTCALYEEFWLRYGTWTRSQNNVDQLQDVYSRAVHFVPSTNPSTRLLLALVEEERGEFEDARQHYKTMLGFLPGHIETIVRFASFERRVSPKDLESAELVYASQLGLENVDELTQTAIVTLYAKFLWQIKKDAEGARAIFKTGEGKFASKFYFSNYVKFEKDQDGDDYEERVSNVYEQARLSSLPESVKNDYNQSYLDFVMEFGSSAARYNNLETELKAPSVYVAESRKRAATEQAEEERAKKQAKQDEAADQGAESTSPSTDSHAPAADHNGNAPAVSNTASISATPAAHWGAHSGAYGYPAAAYPYAAQTGASWGYPSAADPNA</sequence>
<dbReference type="GO" id="GO:0005685">
    <property type="term" value="C:U1 snRNP"/>
    <property type="evidence" value="ECO:0007669"/>
    <property type="project" value="TreeGrafter"/>
</dbReference>
<evidence type="ECO:0000256" key="6">
    <source>
        <dbReference type="ARBA" id="ARBA00038019"/>
    </source>
</evidence>
<evidence type="ECO:0000256" key="1">
    <source>
        <dbReference type="ARBA" id="ARBA00004123"/>
    </source>
</evidence>
<keyword evidence="9" id="KW-1185">Reference proteome</keyword>
<dbReference type="AlphaFoldDB" id="A0A9P6KII6"/>
<reference evidence="8" key="1">
    <citation type="journal article" date="2020" name="Fungal Divers.">
        <title>Resolving the Mortierellaceae phylogeny through synthesis of multi-gene phylogenetics and phylogenomics.</title>
        <authorList>
            <person name="Vandepol N."/>
            <person name="Liber J."/>
            <person name="Desiro A."/>
            <person name="Na H."/>
            <person name="Kennedy M."/>
            <person name="Barry K."/>
            <person name="Grigoriev I.V."/>
            <person name="Miller A.N."/>
            <person name="O'Donnell K."/>
            <person name="Stajich J.E."/>
            <person name="Bonito G."/>
        </authorList>
    </citation>
    <scope>NUCLEOTIDE SEQUENCE</scope>
    <source>
        <strain evidence="8">KOD1015</strain>
    </source>
</reference>
<feature type="region of interest" description="Disordered" evidence="7">
    <location>
        <begin position="614"/>
        <end position="664"/>
    </location>
</feature>
<feature type="compositionally biased region" description="Basic and acidic residues" evidence="7">
    <location>
        <begin position="614"/>
        <end position="633"/>
    </location>
</feature>
<feature type="compositionally biased region" description="Low complexity" evidence="7">
    <location>
        <begin position="7"/>
        <end position="22"/>
    </location>
</feature>
<evidence type="ECO:0000256" key="4">
    <source>
        <dbReference type="ARBA" id="ARBA00023187"/>
    </source>
</evidence>
<name>A0A9P6KII6_9FUNG</name>
<dbReference type="OrthoDB" id="10265668at2759"/>
<dbReference type="SUPFAM" id="SSF48452">
    <property type="entry name" value="TPR-like"/>
    <property type="match status" value="1"/>
</dbReference>
<keyword evidence="4" id="KW-0508">mRNA splicing</keyword>
<keyword evidence="2" id="KW-0507">mRNA processing</keyword>
<dbReference type="InterPro" id="IPR059164">
    <property type="entry name" value="HAT_PRP39_C"/>
</dbReference>
<protein>
    <recommendedName>
        <fullName evidence="10">Pre-mRNA-processing factor 39</fullName>
    </recommendedName>
</protein>
<comment type="subcellular location">
    <subcellularLocation>
        <location evidence="1">Nucleus</location>
    </subcellularLocation>
</comment>
<evidence type="ECO:0000313" key="9">
    <source>
        <dbReference type="Proteomes" id="UP000780801"/>
    </source>
</evidence>
<feature type="region of interest" description="Disordered" evidence="7">
    <location>
        <begin position="286"/>
        <end position="308"/>
    </location>
</feature>
<dbReference type="GO" id="GO:0000395">
    <property type="term" value="P:mRNA 5'-splice site recognition"/>
    <property type="evidence" value="ECO:0007669"/>
    <property type="project" value="TreeGrafter"/>
</dbReference>
<organism evidence="8 9">
    <name type="scientific">Lunasporangiospora selenospora</name>
    <dbReference type="NCBI Taxonomy" id="979761"/>
    <lineage>
        <taxon>Eukaryota</taxon>
        <taxon>Fungi</taxon>
        <taxon>Fungi incertae sedis</taxon>
        <taxon>Mucoromycota</taxon>
        <taxon>Mortierellomycotina</taxon>
        <taxon>Mortierellomycetes</taxon>
        <taxon>Mortierellales</taxon>
        <taxon>Mortierellaceae</taxon>
        <taxon>Lunasporangiospora</taxon>
    </lineage>
</organism>
<keyword evidence="3" id="KW-0677">Repeat</keyword>
<dbReference type="Pfam" id="PF23240">
    <property type="entry name" value="HAT_PRP39_N"/>
    <property type="match status" value="1"/>
</dbReference>
<dbReference type="GO" id="GO:0030627">
    <property type="term" value="F:pre-mRNA 5'-splice site binding"/>
    <property type="evidence" value="ECO:0007669"/>
    <property type="project" value="TreeGrafter"/>
</dbReference>
<dbReference type="PANTHER" id="PTHR17204">
    <property type="entry name" value="PRE-MRNA PROCESSING PROTEIN PRP39-RELATED"/>
    <property type="match status" value="1"/>
</dbReference>
<dbReference type="GO" id="GO:0071004">
    <property type="term" value="C:U2-type prespliceosome"/>
    <property type="evidence" value="ECO:0007669"/>
    <property type="project" value="TreeGrafter"/>
</dbReference>
<evidence type="ECO:0000313" key="8">
    <source>
        <dbReference type="EMBL" id="KAF9586178.1"/>
    </source>
</evidence>
<evidence type="ECO:0000256" key="2">
    <source>
        <dbReference type="ARBA" id="ARBA00022664"/>
    </source>
</evidence>
<evidence type="ECO:0000256" key="3">
    <source>
        <dbReference type="ARBA" id="ARBA00022737"/>
    </source>
</evidence>
<accession>A0A9P6KII6</accession>
<keyword evidence="5" id="KW-0539">Nucleus</keyword>
<comment type="caution">
    <text evidence="8">The sequence shown here is derived from an EMBL/GenBank/DDBJ whole genome shotgun (WGS) entry which is preliminary data.</text>
</comment>
<dbReference type="FunFam" id="1.25.40.10:FF:000064">
    <property type="entry name" value="Putative pre-mrna-processing factor 39"/>
    <property type="match status" value="1"/>
</dbReference>
<evidence type="ECO:0000256" key="7">
    <source>
        <dbReference type="SAM" id="MobiDB-lite"/>
    </source>
</evidence>
<dbReference type="InterPro" id="IPR003107">
    <property type="entry name" value="HAT"/>
</dbReference>
<evidence type="ECO:0000256" key="5">
    <source>
        <dbReference type="ARBA" id="ARBA00023242"/>
    </source>
</evidence>
<dbReference type="EMBL" id="JAABOA010000063">
    <property type="protein sequence ID" value="KAF9586178.1"/>
    <property type="molecule type" value="Genomic_DNA"/>
</dbReference>
<feature type="region of interest" description="Disordered" evidence="7">
    <location>
        <begin position="1"/>
        <end position="26"/>
    </location>
</feature>
<gene>
    <name evidence="8" type="ORF">BGW38_008895</name>
</gene>
<dbReference type="Proteomes" id="UP000780801">
    <property type="component" value="Unassembled WGS sequence"/>
</dbReference>
<dbReference type="InterPro" id="IPR011990">
    <property type="entry name" value="TPR-like_helical_dom_sf"/>
</dbReference>
<dbReference type="GO" id="GO:0000243">
    <property type="term" value="C:commitment complex"/>
    <property type="evidence" value="ECO:0007669"/>
    <property type="project" value="TreeGrafter"/>
</dbReference>
<dbReference type="Pfam" id="PF23241">
    <property type="entry name" value="HAT_PRP39_C"/>
    <property type="match status" value="1"/>
</dbReference>
<proteinExistence type="inferred from homology"/>